<dbReference type="Pfam" id="PF13409">
    <property type="entry name" value="GST_N_2"/>
    <property type="match status" value="1"/>
</dbReference>
<dbReference type="PROSITE" id="PS50404">
    <property type="entry name" value="GST_NTER"/>
    <property type="match status" value="1"/>
</dbReference>
<dbReference type="PANTHER" id="PTHR44051">
    <property type="entry name" value="GLUTATHIONE S-TRANSFERASE-RELATED"/>
    <property type="match status" value="1"/>
</dbReference>
<dbReference type="EMBL" id="JASJEV010000006">
    <property type="protein sequence ID" value="MDJ1158875.1"/>
    <property type="molecule type" value="Genomic_DNA"/>
</dbReference>
<gene>
    <name evidence="3" type="ORF">QNA08_11580</name>
</gene>
<organism evidence="3 4">
    <name type="scientific">Chelatococcus albus</name>
    <dbReference type="NCBI Taxonomy" id="3047466"/>
    <lineage>
        <taxon>Bacteria</taxon>
        <taxon>Pseudomonadati</taxon>
        <taxon>Pseudomonadota</taxon>
        <taxon>Alphaproteobacteria</taxon>
        <taxon>Hyphomicrobiales</taxon>
        <taxon>Chelatococcaceae</taxon>
        <taxon>Chelatococcus</taxon>
    </lineage>
</organism>
<dbReference type="InterPro" id="IPR010987">
    <property type="entry name" value="Glutathione-S-Trfase_C-like"/>
</dbReference>
<dbReference type="PANTHER" id="PTHR44051:SF2">
    <property type="entry name" value="HYPOTHETICAL GLUTATHIONE S-TRANSFERASE LIKE PROTEIN"/>
    <property type="match status" value="1"/>
</dbReference>
<sequence length="204" mass="23509">MAAQYHLYGHRRSGHSYKAALALALAGEPFHYTAVDIAEPRAARTAEFREASRYGEVPVLMVDGVPHCQSDAILLRLAESLPALAVPRESSVLAREWLFWEANRIGFSVPNLRFARHWARDTADGVVDWLRRRAEADLERLEAELRRQPFLLGERWSIADIACAAYLFWPEEIDVEWERYPAVTIWLDRLRALPGWRRPEDLMS</sequence>
<evidence type="ECO:0000259" key="1">
    <source>
        <dbReference type="PROSITE" id="PS50404"/>
    </source>
</evidence>
<evidence type="ECO:0000313" key="4">
    <source>
        <dbReference type="Proteomes" id="UP001321492"/>
    </source>
</evidence>
<dbReference type="InterPro" id="IPR036282">
    <property type="entry name" value="Glutathione-S-Trfase_C_sf"/>
</dbReference>
<accession>A0ABT7AIG6</accession>
<reference evidence="3 4" key="1">
    <citation type="submission" date="2023-05" db="EMBL/GenBank/DDBJ databases">
        <title>Chelatococcus sp. nov., a moderately thermophilic bacterium isolated from hot spring microbial mat.</title>
        <authorList>
            <person name="Hu C.-J."/>
            <person name="Li W.-J."/>
        </authorList>
    </citation>
    <scope>NUCLEOTIDE SEQUENCE [LARGE SCALE GENOMIC DNA]</scope>
    <source>
        <strain evidence="3 4">SYSU G07232</strain>
    </source>
</reference>
<feature type="domain" description="GST N-terminal" evidence="1">
    <location>
        <begin position="3"/>
        <end position="85"/>
    </location>
</feature>
<dbReference type="Gene3D" id="3.40.30.10">
    <property type="entry name" value="Glutaredoxin"/>
    <property type="match status" value="1"/>
</dbReference>
<dbReference type="InterPro" id="IPR004045">
    <property type="entry name" value="Glutathione_S-Trfase_N"/>
</dbReference>
<dbReference type="Pfam" id="PF00043">
    <property type="entry name" value="GST_C"/>
    <property type="match status" value="1"/>
</dbReference>
<feature type="domain" description="GST C-terminal" evidence="2">
    <location>
        <begin position="87"/>
        <end position="204"/>
    </location>
</feature>
<dbReference type="Proteomes" id="UP001321492">
    <property type="component" value="Unassembled WGS sequence"/>
</dbReference>
<dbReference type="InterPro" id="IPR004046">
    <property type="entry name" value="GST_C"/>
</dbReference>
<dbReference type="InterPro" id="IPR036249">
    <property type="entry name" value="Thioredoxin-like_sf"/>
</dbReference>
<comment type="caution">
    <text evidence="3">The sequence shown here is derived from an EMBL/GenBank/DDBJ whole genome shotgun (WGS) entry which is preliminary data.</text>
</comment>
<dbReference type="RefSeq" id="WP_283740866.1">
    <property type="nucleotide sequence ID" value="NZ_JASJEV010000006.1"/>
</dbReference>
<dbReference type="SUPFAM" id="SSF52833">
    <property type="entry name" value="Thioredoxin-like"/>
    <property type="match status" value="1"/>
</dbReference>
<dbReference type="PROSITE" id="PS50405">
    <property type="entry name" value="GST_CTER"/>
    <property type="match status" value="1"/>
</dbReference>
<dbReference type="SFLD" id="SFLDS00019">
    <property type="entry name" value="Glutathione_Transferase_(cytos"/>
    <property type="match status" value="1"/>
</dbReference>
<evidence type="ECO:0000259" key="2">
    <source>
        <dbReference type="PROSITE" id="PS50405"/>
    </source>
</evidence>
<dbReference type="InterPro" id="IPR040079">
    <property type="entry name" value="Glutathione_S-Trfase"/>
</dbReference>
<dbReference type="SUPFAM" id="SSF47616">
    <property type="entry name" value="GST C-terminal domain-like"/>
    <property type="match status" value="1"/>
</dbReference>
<proteinExistence type="predicted"/>
<keyword evidence="4" id="KW-1185">Reference proteome</keyword>
<evidence type="ECO:0000313" key="3">
    <source>
        <dbReference type="EMBL" id="MDJ1158875.1"/>
    </source>
</evidence>
<dbReference type="Gene3D" id="1.20.1050.10">
    <property type="match status" value="1"/>
</dbReference>
<name>A0ABT7AIG6_9HYPH</name>
<protein>
    <submittedName>
        <fullName evidence="3">Glutathione S-transferase family protein</fullName>
    </submittedName>
</protein>